<keyword evidence="2" id="KW-1185">Reference proteome</keyword>
<dbReference type="SUPFAM" id="SSF89796">
    <property type="entry name" value="CoA-transferase family III (CaiB/BaiF)"/>
    <property type="match status" value="2"/>
</dbReference>
<dbReference type="Gene3D" id="3.40.50.10540">
    <property type="entry name" value="Crotonobetainyl-coa:carnitine coa-transferase, domain 1"/>
    <property type="match status" value="2"/>
</dbReference>
<protein>
    <submittedName>
        <fullName evidence="1">CoA transferase</fullName>
    </submittedName>
</protein>
<evidence type="ECO:0000313" key="2">
    <source>
        <dbReference type="Proteomes" id="UP001057532"/>
    </source>
</evidence>
<evidence type="ECO:0000313" key="1">
    <source>
        <dbReference type="EMBL" id="USS93477.1"/>
    </source>
</evidence>
<dbReference type="PANTHER" id="PTHR48229">
    <property type="entry name" value="CAIB/BAIF FAMILY ENZYME (AFU_ORTHOLOGUE AFUA_1G05360)-RELATED"/>
    <property type="match status" value="1"/>
</dbReference>
<dbReference type="Gene3D" id="3.30.1540.10">
    <property type="entry name" value="formyl-coa transferase, domain 3"/>
    <property type="match status" value="1"/>
</dbReference>
<dbReference type="InterPro" id="IPR003673">
    <property type="entry name" value="CoA-Trfase_fam_III"/>
</dbReference>
<dbReference type="Proteomes" id="UP001057532">
    <property type="component" value="Chromosome"/>
</dbReference>
<dbReference type="PANTHER" id="PTHR48229:SF1">
    <property type="entry name" value="ALPHA METHYLACYL-COA RACEMASE-RELATED"/>
    <property type="match status" value="1"/>
</dbReference>
<dbReference type="GO" id="GO:0016740">
    <property type="term" value="F:transferase activity"/>
    <property type="evidence" value="ECO:0007669"/>
    <property type="project" value="UniProtKB-KW"/>
</dbReference>
<dbReference type="Pfam" id="PF02515">
    <property type="entry name" value="CoA_transf_3"/>
    <property type="match status" value="2"/>
</dbReference>
<dbReference type="RefSeq" id="WP_252780322.1">
    <property type="nucleotide sequence ID" value="NZ_CP097478.1"/>
</dbReference>
<reference evidence="1" key="1">
    <citation type="submission" date="2022-05" db="EMBL/GenBank/DDBJ databases">
        <authorList>
            <person name="Oliphant S.A."/>
            <person name="Watson-Haigh N.S."/>
            <person name="Sumby K.M."/>
            <person name="Gardner J.M."/>
            <person name="Jiranek V."/>
        </authorList>
    </citation>
    <scope>NUCLEOTIDE SEQUENCE</scope>
    <source>
        <strain evidence="1">Ru20-1</strain>
    </source>
</reference>
<accession>A0ABY5C4G9</accession>
<dbReference type="EMBL" id="CP097478">
    <property type="protein sequence ID" value="USS93477.1"/>
    <property type="molecule type" value="Genomic_DNA"/>
</dbReference>
<keyword evidence="1" id="KW-0808">Transferase</keyword>
<organism evidence="1 2">
    <name type="scientific">Fructilactobacillus ixorae</name>
    <dbReference type="NCBI Taxonomy" id="1750535"/>
    <lineage>
        <taxon>Bacteria</taxon>
        <taxon>Bacillati</taxon>
        <taxon>Bacillota</taxon>
        <taxon>Bacilli</taxon>
        <taxon>Lactobacillales</taxon>
        <taxon>Lactobacillaceae</taxon>
        <taxon>Fructilactobacillus</taxon>
    </lineage>
</organism>
<gene>
    <name evidence="1" type="ORF">M8332_01000</name>
</gene>
<dbReference type="InterPro" id="IPR023606">
    <property type="entry name" value="CoA-Trfase_III_dom_1_sf"/>
</dbReference>
<proteinExistence type="predicted"/>
<dbReference type="InterPro" id="IPR052985">
    <property type="entry name" value="CoA-trans_III_biosynth/detox"/>
</dbReference>
<dbReference type="InterPro" id="IPR044855">
    <property type="entry name" value="CoA-Trfase_III_dom3_sf"/>
</dbReference>
<sequence>MSDAALNLNNEFNKLLDGIGIDPRALNGKVTFLGQDPILPTVAHAGAISALTRALPAYLSALIWQKKTGRGQDITVDLRKTLFDMSPFFPGSLGVEMNGRKVESDPLTQNISMTMYKTKDSRWFLPTAIYPKAIEKLTKLLGCSFDHDSVQAAISKWNADDLQAAFDKLDLPGTIVKTQEEYDNDPQTPYIKRAPLVKITKIADGNPVPLPNFDRPLAGIKAMGLTHVLAGPTVLRTLAEQGADCFNLWGKESTEEELTYYLANAGVRSGFTDLKNDVDRKKTFNLLKEADVFVENVHGKLLKELAITPEDLVKNSSRGIVNVSIRCYGHDGPKADLPGFDMHAVSNSGYCYVEGTAEEPKLPYTEVFNDFTAGFLAAAGAQAALLRRATEGGSYKVEVSLSRCTEYYNSLGFFDKDYVNKMVNSDAQHTLGIPDPLILQTPLGMYKRLKAEINLSETQPYWSETALIPRGSSRFTL</sequence>
<name>A0ABY5C4G9_9LACO</name>